<dbReference type="EMBL" id="JAPFFF010000011">
    <property type="protein sequence ID" value="KAK8878293.1"/>
    <property type="molecule type" value="Genomic_DNA"/>
</dbReference>
<accession>A0ABR2JK79</accession>
<feature type="transmembrane region" description="Helical" evidence="1">
    <location>
        <begin position="93"/>
        <end position="112"/>
    </location>
</feature>
<protein>
    <submittedName>
        <fullName evidence="2">Uncharacterized protein</fullName>
    </submittedName>
</protein>
<proteinExistence type="predicted"/>
<reference evidence="2 3" key="1">
    <citation type="submission" date="2024-04" db="EMBL/GenBank/DDBJ databases">
        <title>Tritrichomonas musculus Genome.</title>
        <authorList>
            <person name="Alves-Ferreira E."/>
            <person name="Grigg M."/>
            <person name="Lorenzi H."/>
            <person name="Galac M."/>
        </authorList>
    </citation>
    <scope>NUCLEOTIDE SEQUENCE [LARGE SCALE GENOMIC DNA]</scope>
    <source>
        <strain evidence="2 3">EAF2021</strain>
    </source>
</reference>
<dbReference type="Proteomes" id="UP001470230">
    <property type="component" value="Unassembled WGS sequence"/>
</dbReference>
<evidence type="ECO:0000313" key="2">
    <source>
        <dbReference type="EMBL" id="KAK8878293.1"/>
    </source>
</evidence>
<name>A0ABR2JK79_9EUKA</name>
<keyword evidence="3" id="KW-1185">Reference proteome</keyword>
<evidence type="ECO:0000313" key="3">
    <source>
        <dbReference type="Proteomes" id="UP001470230"/>
    </source>
</evidence>
<organism evidence="2 3">
    <name type="scientific">Tritrichomonas musculus</name>
    <dbReference type="NCBI Taxonomy" id="1915356"/>
    <lineage>
        <taxon>Eukaryota</taxon>
        <taxon>Metamonada</taxon>
        <taxon>Parabasalia</taxon>
        <taxon>Tritrichomonadida</taxon>
        <taxon>Tritrichomonadidae</taxon>
        <taxon>Tritrichomonas</taxon>
    </lineage>
</organism>
<keyword evidence="1" id="KW-0472">Membrane</keyword>
<keyword evidence="1" id="KW-0812">Transmembrane</keyword>
<sequence length="113" mass="12889">MVPNRITQVRASIKVSGAPSPEAKMGRPTKKTNDVADFINQATFNYPYISGSDLHTQFDQTMLASICPTTINEFRREIGFKYLPPLHEPLFCIYEKSTIFNIYLCIFILLLII</sequence>
<comment type="caution">
    <text evidence="2">The sequence shown here is derived from an EMBL/GenBank/DDBJ whole genome shotgun (WGS) entry which is preliminary data.</text>
</comment>
<evidence type="ECO:0000256" key="1">
    <source>
        <dbReference type="SAM" id="Phobius"/>
    </source>
</evidence>
<keyword evidence="1" id="KW-1133">Transmembrane helix</keyword>
<gene>
    <name evidence="2" type="ORF">M9Y10_005058</name>
</gene>